<feature type="binding site" evidence="3">
    <location>
        <position position="24"/>
    </location>
    <ligand>
        <name>a divalent metal cation</name>
        <dbReference type="ChEBI" id="CHEBI:60240"/>
        <label>1</label>
    </ligand>
</feature>
<organism evidence="5 6">
    <name type="scientific">Diplocloster agilis</name>
    <dbReference type="NCBI Taxonomy" id="2850323"/>
    <lineage>
        <taxon>Bacteria</taxon>
        <taxon>Bacillati</taxon>
        <taxon>Bacillota</taxon>
        <taxon>Clostridia</taxon>
        <taxon>Lachnospirales</taxon>
        <taxon>Lachnospiraceae</taxon>
        <taxon>Diplocloster</taxon>
    </lineage>
</organism>
<dbReference type="SUPFAM" id="SSF51556">
    <property type="entry name" value="Metallo-dependent hydrolases"/>
    <property type="match status" value="1"/>
</dbReference>
<dbReference type="PANTHER" id="PTHR10819">
    <property type="entry name" value="PHOSPHOTRIESTERASE-RELATED"/>
    <property type="match status" value="1"/>
</dbReference>
<comment type="cofactor">
    <cofactor evidence="3">
        <name>a divalent metal cation</name>
        <dbReference type="ChEBI" id="CHEBI:60240"/>
    </cofactor>
    <text evidence="3">Binds 2 divalent metal cations per subunit.</text>
</comment>
<dbReference type="Gene3D" id="3.20.20.140">
    <property type="entry name" value="Metal-dependent hydrolases"/>
    <property type="match status" value="1"/>
</dbReference>
<evidence type="ECO:0000256" key="2">
    <source>
        <dbReference type="ARBA" id="ARBA00022801"/>
    </source>
</evidence>
<dbReference type="PANTHER" id="PTHR10819:SF3">
    <property type="entry name" value="PHOSPHOTRIESTERASE-RELATED PROTEIN"/>
    <property type="match status" value="1"/>
</dbReference>
<dbReference type="Pfam" id="PF02126">
    <property type="entry name" value="PTE"/>
    <property type="match status" value="1"/>
</dbReference>
<dbReference type="GO" id="GO:0008270">
    <property type="term" value="F:zinc ion binding"/>
    <property type="evidence" value="ECO:0007669"/>
    <property type="project" value="InterPro"/>
</dbReference>
<feature type="binding site" evidence="3">
    <location>
        <position position="166"/>
    </location>
    <ligand>
        <name>a divalent metal cation</name>
        <dbReference type="ChEBI" id="CHEBI:60240"/>
        <label>2</label>
    </ligand>
</feature>
<comment type="caution">
    <text evidence="4">Lacks conserved residue(s) required for the propagation of feature annotation.</text>
</comment>
<reference evidence="5" key="1">
    <citation type="submission" date="2021-06" db="EMBL/GenBank/DDBJ databases">
        <title>Description of novel taxa of the family Lachnospiraceae.</title>
        <authorList>
            <person name="Chaplin A.V."/>
            <person name="Sokolova S.R."/>
            <person name="Pikina A.P."/>
            <person name="Korzhanova M."/>
            <person name="Belova V."/>
            <person name="Korostin D."/>
            <person name="Efimov B.A."/>
        </authorList>
    </citation>
    <scope>NUCLEOTIDE SEQUENCE</scope>
    <source>
        <strain evidence="5">ASD5720</strain>
    </source>
</reference>
<comment type="similarity">
    <text evidence="4">Belongs to the metallo-dependent hydrolases superfamily. Phosphotriesterase family.</text>
</comment>
<keyword evidence="6" id="KW-1185">Reference proteome</keyword>
<proteinExistence type="inferred from homology"/>
<dbReference type="AlphaFoldDB" id="A0A949K6U2"/>
<dbReference type="InterPro" id="IPR001559">
    <property type="entry name" value="Phosphotriesterase"/>
</dbReference>
<protein>
    <recommendedName>
        <fullName evidence="7">Phosphotriesterase-related protein</fullName>
    </recommendedName>
</protein>
<comment type="caution">
    <text evidence="5">The sequence shown here is derived from an EMBL/GenBank/DDBJ whole genome shotgun (WGS) entry which is preliminary data.</text>
</comment>
<accession>A0A949K6U2</accession>
<evidence type="ECO:0008006" key="7">
    <source>
        <dbReference type="Google" id="ProtNLM"/>
    </source>
</evidence>
<keyword evidence="1 3" id="KW-0479">Metal-binding</keyword>
<evidence type="ECO:0000256" key="4">
    <source>
        <dbReference type="PROSITE-ProRule" id="PRU00679"/>
    </source>
</evidence>
<feature type="binding site" evidence="3">
    <location>
        <position position="227"/>
    </location>
    <ligand>
        <name>a divalent metal cation</name>
        <dbReference type="ChEBI" id="CHEBI:60240"/>
        <label>2</label>
    </ligand>
</feature>
<dbReference type="GO" id="GO:0016787">
    <property type="term" value="F:hydrolase activity"/>
    <property type="evidence" value="ECO:0007669"/>
    <property type="project" value="UniProtKB-KW"/>
</dbReference>
<feature type="binding site" evidence="3">
    <location>
        <position position="166"/>
    </location>
    <ligand>
        <name>a divalent metal cation</name>
        <dbReference type="ChEBI" id="CHEBI:60240"/>
        <label>1</label>
    </ligand>
</feature>
<keyword evidence="2" id="KW-0378">Hydrolase</keyword>
<dbReference type="RefSeq" id="WP_238721193.1">
    <property type="nucleotide sequence ID" value="NZ_JAHQCW010000008.1"/>
</dbReference>
<dbReference type="EMBL" id="JAHQCW010000008">
    <property type="protein sequence ID" value="MBU9736297.1"/>
    <property type="molecule type" value="Genomic_DNA"/>
</dbReference>
<evidence type="ECO:0000256" key="1">
    <source>
        <dbReference type="ARBA" id="ARBA00022723"/>
    </source>
</evidence>
<name>A0A949K6U2_9FIRM</name>
<feature type="binding site" evidence="3">
    <location>
        <position position="296"/>
    </location>
    <ligand>
        <name>a divalent metal cation</name>
        <dbReference type="ChEBI" id="CHEBI:60240"/>
        <label>1</label>
    </ligand>
</feature>
<dbReference type="InterPro" id="IPR032466">
    <property type="entry name" value="Metal_Hydrolase"/>
</dbReference>
<feature type="binding site" evidence="3">
    <location>
        <position position="22"/>
    </location>
    <ligand>
        <name>a divalent metal cation</name>
        <dbReference type="ChEBI" id="CHEBI:60240"/>
        <label>1</label>
    </ligand>
</feature>
<feature type="binding site" evidence="3">
    <location>
        <position position="198"/>
    </location>
    <ligand>
        <name>a divalent metal cation</name>
        <dbReference type="ChEBI" id="CHEBI:60240"/>
        <label>2</label>
    </ligand>
</feature>
<evidence type="ECO:0000313" key="6">
    <source>
        <dbReference type="Proteomes" id="UP000712157"/>
    </source>
</evidence>
<dbReference type="PROSITE" id="PS51347">
    <property type="entry name" value="PHOSPHOTRIESTERASE_2"/>
    <property type="match status" value="1"/>
</dbReference>
<evidence type="ECO:0000256" key="3">
    <source>
        <dbReference type="PIRSR" id="PIRSR601559-52"/>
    </source>
</evidence>
<evidence type="ECO:0000313" key="5">
    <source>
        <dbReference type="EMBL" id="MBU9736297.1"/>
    </source>
</evidence>
<gene>
    <name evidence="5" type="ORF">KTH89_07080</name>
</gene>
<dbReference type="Proteomes" id="UP000712157">
    <property type="component" value="Unassembled WGS sequence"/>
</dbReference>
<sequence length="348" mass="38567">MSYINTVLGPIAPEQLGITMMHEHLLWNQEVYQKEIDPEKPEEAFLARKICLEDLCKIRLCHMHNHRDNAKQLDTEEAVPEVMRLKKAGGGALVDCSCLGIGRYPEAEKIISQKTGLHIIMATGVYVQGSCAETKNLTCEEKTELFVRELTEGVDGTDIKAGVIGEIGVTEDFPECEQQSLAAAAKAQSATGAAVLIHQPGLKKIGHDILDVFEENGGDLKKTVLCHCDPFSGDAGYLERLLQRGVNISFDQFGLEFLIKVEGEKGLWLPRDIDRIRRIARLCELGYGKQLVLSQDLCFKVCYVKNGGGGYAHILENILPLMRLEGIRDTAIRRMLVSNPARILALPE</sequence>